<dbReference type="GO" id="GO:0006421">
    <property type="term" value="P:asparaginyl-tRNA aminoacylation"/>
    <property type="evidence" value="ECO:0007669"/>
    <property type="project" value="TreeGrafter"/>
</dbReference>
<dbReference type="GO" id="GO:0005739">
    <property type="term" value="C:mitochondrion"/>
    <property type="evidence" value="ECO:0007669"/>
    <property type="project" value="TreeGrafter"/>
</dbReference>
<keyword evidence="4" id="KW-1185">Reference proteome</keyword>
<dbReference type="GO" id="GO:0004816">
    <property type="term" value="F:asparagine-tRNA ligase activity"/>
    <property type="evidence" value="ECO:0007669"/>
    <property type="project" value="TreeGrafter"/>
</dbReference>
<dbReference type="InterPro" id="IPR045864">
    <property type="entry name" value="aa-tRNA-synth_II/BPL/LPL"/>
</dbReference>
<gene>
    <name evidence="3" type="ORF">RND71_030941</name>
</gene>
<proteinExistence type="predicted"/>
<dbReference type="GO" id="GO:0005524">
    <property type="term" value="F:ATP binding"/>
    <property type="evidence" value="ECO:0007669"/>
    <property type="project" value="UniProtKB-KW"/>
</dbReference>
<dbReference type="EMBL" id="JAVYJV010000016">
    <property type="protein sequence ID" value="KAK4351628.1"/>
    <property type="molecule type" value="Genomic_DNA"/>
</dbReference>
<accession>A0AAE1RHB8</accession>
<keyword evidence="2" id="KW-0436">Ligase</keyword>
<comment type="caution">
    <text evidence="3">The sequence shown here is derived from an EMBL/GenBank/DDBJ whole genome shotgun (WGS) entry which is preliminary data.</text>
</comment>
<dbReference type="PANTHER" id="PTHR22594:SF36">
    <property type="entry name" value="ASPARAGINE--TRNA LIGASE, CYTOPLASMIC 2"/>
    <property type="match status" value="1"/>
</dbReference>
<keyword evidence="2" id="KW-0030">Aminoacyl-tRNA synthetase</keyword>
<dbReference type="PANTHER" id="PTHR22594">
    <property type="entry name" value="ASPARTYL/LYSYL-TRNA SYNTHETASE"/>
    <property type="match status" value="1"/>
</dbReference>
<sequence>MFDHRILNFIILKKNSVSQNFDPTWNRPGPDAMDCADEFLKFVCKRILESCTEDMQIVLKRIHKTVMGRLQLILSSSFEKISYAVAIEVLTQATWTKFERKIEWGDSLTEEHERYTRTS</sequence>
<evidence type="ECO:0000313" key="4">
    <source>
        <dbReference type="Proteomes" id="UP001291623"/>
    </source>
</evidence>
<evidence type="ECO:0000256" key="1">
    <source>
        <dbReference type="ARBA" id="ARBA00022917"/>
    </source>
</evidence>
<name>A0AAE1RHB8_9SOLA</name>
<evidence type="ECO:0000256" key="2">
    <source>
        <dbReference type="ARBA" id="ARBA00023146"/>
    </source>
</evidence>
<dbReference type="Proteomes" id="UP001291623">
    <property type="component" value="Unassembled WGS sequence"/>
</dbReference>
<keyword evidence="1" id="KW-0648">Protein biosynthesis</keyword>
<dbReference type="Gene3D" id="3.30.930.10">
    <property type="entry name" value="Bira Bifunctional Protein, Domain 2"/>
    <property type="match status" value="1"/>
</dbReference>
<organism evidence="3 4">
    <name type="scientific">Anisodus tanguticus</name>
    <dbReference type="NCBI Taxonomy" id="243964"/>
    <lineage>
        <taxon>Eukaryota</taxon>
        <taxon>Viridiplantae</taxon>
        <taxon>Streptophyta</taxon>
        <taxon>Embryophyta</taxon>
        <taxon>Tracheophyta</taxon>
        <taxon>Spermatophyta</taxon>
        <taxon>Magnoliopsida</taxon>
        <taxon>eudicotyledons</taxon>
        <taxon>Gunneridae</taxon>
        <taxon>Pentapetalae</taxon>
        <taxon>asterids</taxon>
        <taxon>lamiids</taxon>
        <taxon>Solanales</taxon>
        <taxon>Solanaceae</taxon>
        <taxon>Solanoideae</taxon>
        <taxon>Hyoscyameae</taxon>
        <taxon>Anisodus</taxon>
    </lineage>
</organism>
<protein>
    <submittedName>
        <fullName evidence="3">Uncharacterized protein</fullName>
    </submittedName>
</protein>
<reference evidence="3" key="1">
    <citation type="submission" date="2023-12" db="EMBL/GenBank/DDBJ databases">
        <title>Genome assembly of Anisodus tanguticus.</title>
        <authorList>
            <person name="Wang Y.-J."/>
        </authorList>
    </citation>
    <scope>NUCLEOTIDE SEQUENCE</scope>
    <source>
        <strain evidence="3">KB-2021</strain>
        <tissue evidence="3">Leaf</tissue>
    </source>
</reference>
<dbReference type="AlphaFoldDB" id="A0AAE1RHB8"/>
<evidence type="ECO:0000313" key="3">
    <source>
        <dbReference type="EMBL" id="KAK4351628.1"/>
    </source>
</evidence>